<dbReference type="SUPFAM" id="SSF50911">
    <property type="entry name" value="Mannose 6-phosphate receptor domain"/>
    <property type="match status" value="1"/>
</dbReference>
<feature type="signal peptide" evidence="6">
    <location>
        <begin position="1"/>
        <end position="28"/>
    </location>
</feature>
<evidence type="ECO:0000256" key="2">
    <source>
        <dbReference type="ARBA" id="ARBA00022729"/>
    </source>
</evidence>
<feature type="chain" id="PRO_5046460070" description="MRH domain-containing protein" evidence="6">
    <location>
        <begin position="29"/>
        <end position="409"/>
    </location>
</feature>
<protein>
    <recommendedName>
        <fullName evidence="7">MRH domain-containing protein</fullName>
    </recommendedName>
</protein>
<dbReference type="InterPro" id="IPR012913">
    <property type="entry name" value="OS9-like_dom"/>
</dbReference>
<dbReference type="InterPro" id="IPR045149">
    <property type="entry name" value="OS-9-like"/>
</dbReference>
<sequence>MPTLESTRGLLASRLAFLPLCHYLGCSSYNPTNSSHLQQCCNSVVAACFSANDVRVNFGRSSREPKYKITFHSANSPFHPDNEQESLVMTNKEGHNFICFLPLVEETKSIKPITPQNSTSIILETDRRIKPKTPDELIEVIKDKCFYRHEGWWSYEFCHQKHVRQLHLEDDKPTQEFVMGVFDPEATHDFNQNQPDSTLLKDPRSKDSSQRYHAHVYTNGTVCDLTNQPRETTIRFVCSEPSVVISSVKEISTCKYVVTVQCPILCKHPMFQPERPMWQTIHCNEDRNEHSEGGNIRLNDDDLDQAKAKGASLSEERHQFATEMQRHNNIRRPNEFSADEDRWHGRAPVEKLRQRLLHLLPPRLLVQLVHRRADANIIKKALHRMAHATRARAEDHHRPKGTQFPHPVH</sequence>
<dbReference type="EMBL" id="JBBWWR010000006">
    <property type="protein sequence ID" value="KAK8965030.1"/>
    <property type="molecule type" value="Genomic_DNA"/>
</dbReference>
<dbReference type="Proteomes" id="UP001412067">
    <property type="component" value="Unassembled WGS sequence"/>
</dbReference>
<evidence type="ECO:0000256" key="1">
    <source>
        <dbReference type="ARBA" id="ARBA00004240"/>
    </source>
</evidence>
<dbReference type="Pfam" id="PF07915">
    <property type="entry name" value="PRKCSH"/>
    <property type="match status" value="1"/>
</dbReference>
<gene>
    <name evidence="8" type="ORF">KSP40_PGU010540</name>
</gene>
<reference evidence="8 9" key="1">
    <citation type="journal article" date="2022" name="Nat. Plants">
        <title>Genomes of leafy and leafless Platanthera orchids illuminate the evolution of mycoheterotrophy.</title>
        <authorList>
            <person name="Li M.H."/>
            <person name="Liu K.W."/>
            <person name="Li Z."/>
            <person name="Lu H.C."/>
            <person name="Ye Q.L."/>
            <person name="Zhang D."/>
            <person name="Wang J.Y."/>
            <person name="Li Y.F."/>
            <person name="Zhong Z.M."/>
            <person name="Liu X."/>
            <person name="Yu X."/>
            <person name="Liu D.K."/>
            <person name="Tu X.D."/>
            <person name="Liu B."/>
            <person name="Hao Y."/>
            <person name="Liao X.Y."/>
            <person name="Jiang Y.T."/>
            <person name="Sun W.H."/>
            <person name="Chen J."/>
            <person name="Chen Y.Q."/>
            <person name="Ai Y."/>
            <person name="Zhai J.W."/>
            <person name="Wu S.S."/>
            <person name="Zhou Z."/>
            <person name="Hsiao Y.Y."/>
            <person name="Wu W.L."/>
            <person name="Chen Y.Y."/>
            <person name="Lin Y.F."/>
            <person name="Hsu J.L."/>
            <person name="Li C.Y."/>
            <person name="Wang Z.W."/>
            <person name="Zhao X."/>
            <person name="Zhong W.Y."/>
            <person name="Ma X.K."/>
            <person name="Ma L."/>
            <person name="Huang J."/>
            <person name="Chen G.Z."/>
            <person name="Huang M.Z."/>
            <person name="Huang L."/>
            <person name="Peng D.H."/>
            <person name="Luo Y.B."/>
            <person name="Zou S.Q."/>
            <person name="Chen S.P."/>
            <person name="Lan S."/>
            <person name="Tsai W.C."/>
            <person name="Van de Peer Y."/>
            <person name="Liu Z.J."/>
        </authorList>
    </citation>
    <scope>NUCLEOTIDE SEQUENCE [LARGE SCALE GENOMIC DNA]</scope>
    <source>
        <strain evidence="8">Lor288</strain>
    </source>
</reference>
<keyword evidence="9" id="KW-1185">Reference proteome</keyword>
<evidence type="ECO:0000256" key="4">
    <source>
        <dbReference type="ARBA" id="ARBA00023157"/>
    </source>
</evidence>
<evidence type="ECO:0000313" key="8">
    <source>
        <dbReference type="EMBL" id="KAK8965030.1"/>
    </source>
</evidence>
<feature type="region of interest" description="Disordered" evidence="5">
    <location>
        <begin position="388"/>
        <end position="409"/>
    </location>
</feature>
<evidence type="ECO:0000259" key="7">
    <source>
        <dbReference type="PROSITE" id="PS51914"/>
    </source>
</evidence>
<dbReference type="InterPro" id="IPR009011">
    <property type="entry name" value="Man6P_isomerase_rcpt-bd_dom_sf"/>
</dbReference>
<evidence type="ECO:0000256" key="3">
    <source>
        <dbReference type="ARBA" id="ARBA00022824"/>
    </source>
</evidence>
<keyword evidence="3" id="KW-0256">Endoplasmic reticulum</keyword>
<evidence type="ECO:0000256" key="5">
    <source>
        <dbReference type="SAM" id="MobiDB-lite"/>
    </source>
</evidence>
<name>A0ABR2MNE0_9ASPA</name>
<dbReference type="PANTHER" id="PTHR15414">
    <property type="entry name" value="OS-9-RELATED"/>
    <property type="match status" value="1"/>
</dbReference>
<evidence type="ECO:0000256" key="6">
    <source>
        <dbReference type="SAM" id="SignalP"/>
    </source>
</evidence>
<accession>A0ABR2MNE0</accession>
<feature type="domain" description="MRH" evidence="7">
    <location>
        <begin position="143"/>
        <end position="268"/>
    </location>
</feature>
<proteinExistence type="predicted"/>
<organism evidence="8 9">
    <name type="scientific">Platanthera guangdongensis</name>
    <dbReference type="NCBI Taxonomy" id="2320717"/>
    <lineage>
        <taxon>Eukaryota</taxon>
        <taxon>Viridiplantae</taxon>
        <taxon>Streptophyta</taxon>
        <taxon>Embryophyta</taxon>
        <taxon>Tracheophyta</taxon>
        <taxon>Spermatophyta</taxon>
        <taxon>Magnoliopsida</taxon>
        <taxon>Liliopsida</taxon>
        <taxon>Asparagales</taxon>
        <taxon>Orchidaceae</taxon>
        <taxon>Orchidoideae</taxon>
        <taxon>Orchideae</taxon>
        <taxon>Orchidinae</taxon>
        <taxon>Platanthera</taxon>
    </lineage>
</organism>
<comment type="subcellular location">
    <subcellularLocation>
        <location evidence="1">Endoplasmic reticulum</location>
    </subcellularLocation>
</comment>
<dbReference type="Gene3D" id="2.70.130.10">
    <property type="entry name" value="Mannose-6-phosphate receptor binding domain"/>
    <property type="match status" value="1"/>
</dbReference>
<dbReference type="InterPro" id="IPR044865">
    <property type="entry name" value="MRH_dom"/>
</dbReference>
<comment type="caution">
    <text evidence="8">The sequence shown here is derived from an EMBL/GenBank/DDBJ whole genome shotgun (WGS) entry which is preliminary data.</text>
</comment>
<keyword evidence="4" id="KW-1015">Disulfide bond</keyword>
<evidence type="ECO:0000313" key="9">
    <source>
        <dbReference type="Proteomes" id="UP001412067"/>
    </source>
</evidence>
<dbReference type="PANTHER" id="PTHR15414:SF0">
    <property type="entry name" value="ENDOPLASMIC RETICULUM LECTIN 1"/>
    <property type="match status" value="1"/>
</dbReference>
<dbReference type="PROSITE" id="PS51914">
    <property type="entry name" value="MRH"/>
    <property type="match status" value="1"/>
</dbReference>
<keyword evidence="2 6" id="KW-0732">Signal</keyword>